<dbReference type="GO" id="GO:0005524">
    <property type="term" value="F:ATP binding"/>
    <property type="evidence" value="ECO:0007669"/>
    <property type="project" value="UniProtKB-KW"/>
</dbReference>
<dbReference type="GO" id="GO:0009228">
    <property type="term" value="P:thiamine biosynthetic process"/>
    <property type="evidence" value="ECO:0007669"/>
    <property type="project" value="UniProtKB-KW"/>
</dbReference>
<keyword evidence="5" id="KW-0808">Transferase</keyword>
<dbReference type="UniPathway" id="UPA00060">
    <property type="reaction ID" value="UER00139"/>
</dbReference>
<dbReference type="AlphaFoldDB" id="X1PTH4"/>
<dbReference type="CDD" id="cd01170">
    <property type="entry name" value="THZ_kinase"/>
    <property type="match status" value="1"/>
</dbReference>
<accession>X1PTH4</accession>
<dbReference type="EMBL" id="BARV01028272">
    <property type="protein sequence ID" value="GAI45826.1"/>
    <property type="molecule type" value="Genomic_DNA"/>
</dbReference>
<sequence>GASPIMAHAENEVKDMVKIASALVINIGTLSEKWVDAMKIALKEANKLKKPVVFDPVGAGATSYRTEIVKELLHTGTMSVIRGNASEIMAILSSNQKTKGVDSTESASNAVEIAKILNKKYNCVICISGETDYIISANEIAQIHNGHELMARVTGMGCASTALIGAFAGIEENSFVAAVSGMALMGVAGELAVSDSIGPGSLQMHFYDKLHNMTRDEFFKTINIKIKKNV</sequence>
<gene>
    <name evidence="12" type="ORF">S06H3_45308</name>
</gene>
<keyword evidence="10" id="KW-0460">Magnesium</keyword>
<dbReference type="PRINTS" id="PR01099">
    <property type="entry name" value="HYETHTZKNASE"/>
</dbReference>
<dbReference type="GO" id="GO:0000287">
    <property type="term" value="F:magnesium ion binding"/>
    <property type="evidence" value="ECO:0007669"/>
    <property type="project" value="InterPro"/>
</dbReference>
<comment type="cofactor">
    <cofactor evidence="2">
        <name>Mg(2+)</name>
        <dbReference type="ChEBI" id="CHEBI:18420"/>
    </cofactor>
</comment>
<evidence type="ECO:0000256" key="7">
    <source>
        <dbReference type="ARBA" id="ARBA00022741"/>
    </source>
</evidence>
<name>X1PTH4_9ZZZZ</name>
<proteinExistence type="inferred from homology"/>
<keyword evidence="9" id="KW-0067">ATP-binding</keyword>
<comment type="pathway">
    <text evidence="3">Cofactor biosynthesis; thiamine diphosphate biosynthesis; 4-methyl-5-(2-phosphoethyl)-thiazole from 5-(2-hydroxyethyl)-4-methylthiazole: step 1/1.</text>
</comment>
<dbReference type="NCBIfam" id="TIGR00694">
    <property type="entry name" value="thiM"/>
    <property type="match status" value="1"/>
</dbReference>
<dbReference type="PIRSF" id="PIRSF000513">
    <property type="entry name" value="Thz_kinase"/>
    <property type="match status" value="1"/>
</dbReference>
<dbReference type="SUPFAM" id="SSF53613">
    <property type="entry name" value="Ribokinase-like"/>
    <property type="match status" value="1"/>
</dbReference>
<feature type="non-terminal residue" evidence="12">
    <location>
        <position position="1"/>
    </location>
</feature>
<evidence type="ECO:0000256" key="10">
    <source>
        <dbReference type="ARBA" id="ARBA00022842"/>
    </source>
</evidence>
<dbReference type="Gene3D" id="3.40.1190.20">
    <property type="match status" value="1"/>
</dbReference>
<dbReference type="InterPro" id="IPR000417">
    <property type="entry name" value="Hyethyz_kinase"/>
</dbReference>
<evidence type="ECO:0000256" key="2">
    <source>
        <dbReference type="ARBA" id="ARBA00001946"/>
    </source>
</evidence>
<dbReference type="GO" id="GO:0009229">
    <property type="term" value="P:thiamine diphosphate biosynthetic process"/>
    <property type="evidence" value="ECO:0007669"/>
    <property type="project" value="UniProtKB-UniPathway"/>
</dbReference>
<evidence type="ECO:0000256" key="5">
    <source>
        <dbReference type="ARBA" id="ARBA00022679"/>
    </source>
</evidence>
<comment type="caution">
    <text evidence="12">The sequence shown here is derived from an EMBL/GenBank/DDBJ whole genome shotgun (WGS) entry which is preliminary data.</text>
</comment>
<dbReference type="Pfam" id="PF02110">
    <property type="entry name" value="HK"/>
    <property type="match status" value="1"/>
</dbReference>
<evidence type="ECO:0000256" key="1">
    <source>
        <dbReference type="ARBA" id="ARBA00001771"/>
    </source>
</evidence>
<dbReference type="HAMAP" id="MF_00228">
    <property type="entry name" value="Thz_kinase"/>
    <property type="match status" value="1"/>
</dbReference>
<dbReference type="GO" id="GO:0004417">
    <property type="term" value="F:hydroxyethylthiazole kinase activity"/>
    <property type="evidence" value="ECO:0007669"/>
    <property type="project" value="UniProtKB-EC"/>
</dbReference>
<protein>
    <recommendedName>
        <fullName evidence="4">hydroxyethylthiazole kinase</fullName>
        <ecNumber evidence="4">2.7.1.50</ecNumber>
    </recommendedName>
</protein>
<organism evidence="12">
    <name type="scientific">marine sediment metagenome</name>
    <dbReference type="NCBI Taxonomy" id="412755"/>
    <lineage>
        <taxon>unclassified sequences</taxon>
        <taxon>metagenomes</taxon>
        <taxon>ecological metagenomes</taxon>
    </lineage>
</organism>
<keyword evidence="7" id="KW-0547">Nucleotide-binding</keyword>
<dbReference type="EC" id="2.7.1.50" evidence="4"/>
<reference evidence="12" key="1">
    <citation type="journal article" date="2014" name="Front. Microbiol.">
        <title>High frequency of phylogenetically diverse reductive dehalogenase-homologous genes in deep subseafloor sedimentary metagenomes.</title>
        <authorList>
            <person name="Kawai M."/>
            <person name="Futagami T."/>
            <person name="Toyoda A."/>
            <person name="Takaki Y."/>
            <person name="Nishi S."/>
            <person name="Hori S."/>
            <person name="Arai W."/>
            <person name="Tsubouchi T."/>
            <person name="Morono Y."/>
            <person name="Uchiyama I."/>
            <person name="Ito T."/>
            <person name="Fujiyama A."/>
            <person name="Inagaki F."/>
            <person name="Takami H."/>
        </authorList>
    </citation>
    <scope>NUCLEOTIDE SEQUENCE</scope>
    <source>
        <strain evidence="12">Expedition CK06-06</strain>
    </source>
</reference>
<keyword evidence="11" id="KW-0784">Thiamine biosynthesis</keyword>
<evidence type="ECO:0000256" key="3">
    <source>
        <dbReference type="ARBA" id="ARBA00004868"/>
    </source>
</evidence>
<dbReference type="NCBIfam" id="NF006830">
    <property type="entry name" value="PRK09355.1"/>
    <property type="match status" value="1"/>
</dbReference>
<keyword evidence="6" id="KW-0479">Metal-binding</keyword>
<comment type="catalytic activity">
    <reaction evidence="1">
        <text>5-(2-hydroxyethyl)-4-methylthiazole + ATP = 4-methyl-5-(2-phosphooxyethyl)-thiazole + ADP + H(+)</text>
        <dbReference type="Rhea" id="RHEA:24212"/>
        <dbReference type="ChEBI" id="CHEBI:15378"/>
        <dbReference type="ChEBI" id="CHEBI:17957"/>
        <dbReference type="ChEBI" id="CHEBI:30616"/>
        <dbReference type="ChEBI" id="CHEBI:58296"/>
        <dbReference type="ChEBI" id="CHEBI:456216"/>
        <dbReference type="EC" id="2.7.1.50"/>
    </reaction>
</comment>
<evidence type="ECO:0000256" key="11">
    <source>
        <dbReference type="ARBA" id="ARBA00022977"/>
    </source>
</evidence>
<keyword evidence="8" id="KW-0418">Kinase</keyword>
<evidence type="ECO:0000313" key="12">
    <source>
        <dbReference type="EMBL" id="GAI45826.1"/>
    </source>
</evidence>
<evidence type="ECO:0000256" key="4">
    <source>
        <dbReference type="ARBA" id="ARBA00012129"/>
    </source>
</evidence>
<evidence type="ECO:0000256" key="9">
    <source>
        <dbReference type="ARBA" id="ARBA00022840"/>
    </source>
</evidence>
<dbReference type="InterPro" id="IPR029056">
    <property type="entry name" value="Ribokinase-like"/>
</dbReference>
<evidence type="ECO:0000256" key="8">
    <source>
        <dbReference type="ARBA" id="ARBA00022777"/>
    </source>
</evidence>
<evidence type="ECO:0000256" key="6">
    <source>
        <dbReference type="ARBA" id="ARBA00022723"/>
    </source>
</evidence>